<gene>
    <name evidence="1" type="ORF">SAMN05216561_11845</name>
</gene>
<reference evidence="1 2" key="1">
    <citation type="submission" date="2016-10" db="EMBL/GenBank/DDBJ databases">
        <authorList>
            <person name="de Groot N.N."/>
        </authorList>
    </citation>
    <scope>NUCLEOTIDE SEQUENCE [LARGE SCALE GENOMIC DNA]</scope>
    <source>
        <strain evidence="1 2">CGMCC 1.11156</strain>
    </source>
</reference>
<evidence type="ECO:0000313" key="2">
    <source>
        <dbReference type="Proteomes" id="UP000198649"/>
    </source>
</evidence>
<name>A0A1I3NLY2_9ACTN</name>
<accession>A0A1I3NLY2</accession>
<evidence type="ECO:0008006" key="3">
    <source>
        <dbReference type="Google" id="ProtNLM"/>
    </source>
</evidence>
<evidence type="ECO:0000313" key="1">
    <source>
        <dbReference type="EMBL" id="SFJ10205.1"/>
    </source>
</evidence>
<sequence length="226" mass="24190">MRRLLGEPPVIVGGLAVLARLSIPYRATVDLDIVDRLSGNVPHLEVLRASGDAESVEPAAVLLPTPYGQVKVDVLEVRQVELDEPSDDPGDRLHASAHAWANDTATDVVRSNGERIEVTTPVAEPGPLIAMKLQAVMNRSVAKQGTDLLDIVRLMLDAGARPIALRQIGAVATPVAADIALHVDLWFVRRRDLVLRSIHGVGGGEITLDDLALVAELLIAASTREQ</sequence>
<organism evidence="1 2">
    <name type="scientific">Nocardioides psychrotolerans</name>
    <dbReference type="NCBI Taxonomy" id="1005945"/>
    <lineage>
        <taxon>Bacteria</taxon>
        <taxon>Bacillati</taxon>
        <taxon>Actinomycetota</taxon>
        <taxon>Actinomycetes</taxon>
        <taxon>Propionibacteriales</taxon>
        <taxon>Nocardioidaceae</taxon>
        <taxon>Nocardioides</taxon>
    </lineage>
</organism>
<proteinExistence type="predicted"/>
<protein>
    <recommendedName>
        <fullName evidence="3">Nucleotidyl transferase AbiEii toxin, Type IV TA system</fullName>
    </recommendedName>
</protein>
<keyword evidence="2" id="KW-1185">Reference proteome</keyword>
<dbReference type="Proteomes" id="UP000198649">
    <property type="component" value="Unassembled WGS sequence"/>
</dbReference>
<dbReference type="AlphaFoldDB" id="A0A1I3NLY2"/>
<dbReference type="EMBL" id="FOQG01000018">
    <property type="protein sequence ID" value="SFJ10205.1"/>
    <property type="molecule type" value="Genomic_DNA"/>
</dbReference>
<dbReference type="STRING" id="1005945.SAMN05216561_11845"/>